<dbReference type="EMBL" id="FLUO01000001">
    <property type="protein sequence ID" value="SBV92090.1"/>
    <property type="molecule type" value="Genomic_DNA"/>
</dbReference>
<dbReference type="Pfam" id="PF01047">
    <property type="entry name" value="MarR"/>
    <property type="match status" value="1"/>
</dbReference>
<gene>
    <name evidence="5" type="ORF">KL86APRO_10207</name>
</gene>
<keyword evidence="2" id="KW-0238">DNA-binding</keyword>
<evidence type="ECO:0000256" key="2">
    <source>
        <dbReference type="ARBA" id="ARBA00023125"/>
    </source>
</evidence>
<evidence type="ECO:0000256" key="3">
    <source>
        <dbReference type="ARBA" id="ARBA00023163"/>
    </source>
</evidence>
<dbReference type="GO" id="GO:0003700">
    <property type="term" value="F:DNA-binding transcription factor activity"/>
    <property type="evidence" value="ECO:0007669"/>
    <property type="project" value="InterPro"/>
</dbReference>
<dbReference type="PRINTS" id="PR00598">
    <property type="entry name" value="HTHMARR"/>
</dbReference>
<dbReference type="SUPFAM" id="SSF46785">
    <property type="entry name" value="Winged helix' DNA-binding domain"/>
    <property type="match status" value="1"/>
</dbReference>
<proteinExistence type="predicted"/>
<evidence type="ECO:0000256" key="1">
    <source>
        <dbReference type="ARBA" id="ARBA00023015"/>
    </source>
</evidence>
<dbReference type="PANTHER" id="PTHR42756:SF1">
    <property type="entry name" value="TRANSCRIPTIONAL REPRESSOR OF EMRAB OPERON"/>
    <property type="match status" value="1"/>
</dbReference>
<organism evidence="5">
    <name type="scientific">uncultured Alphaproteobacteria bacterium</name>
    <dbReference type="NCBI Taxonomy" id="91750"/>
    <lineage>
        <taxon>Bacteria</taxon>
        <taxon>Pseudomonadati</taxon>
        <taxon>Pseudomonadota</taxon>
        <taxon>Alphaproteobacteria</taxon>
        <taxon>environmental samples</taxon>
    </lineage>
</organism>
<evidence type="ECO:0000259" key="4">
    <source>
        <dbReference type="PROSITE" id="PS50995"/>
    </source>
</evidence>
<dbReference type="SMART" id="SM00347">
    <property type="entry name" value="HTH_MARR"/>
    <property type="match status" value="1"/>
</dbReference>
<keyword evidence="1" id="KW-0805">Transcription regulation</keyword>
<dbReference type="AlphaFoldDB" id="A0A212IY59"/>
<dbReference type="InterPro" id="IPR036388">
    <property type="entry name" value="WH-like_DNA-bd_sf"/>
</dbReference>
<sequence>MILIRCLTICRQMKMLERKHLALLEEAERRGIASVDNLRGCFEMLALAGAIDRDCAARLAPYRLSEGKFVLLFLLHGHADGLSPHDLAERAGVTRATITGLVDGLERDGFIARHFGLEDRRKIAVRLTDLGRKTAHDLFNEHATWIAALFAGFTAEERNVFSGLLQRVWRNLAAGAEKRPEVHP</sequence>
<accession>A0A212IY59</accession>
<keyword evidence="3" id="KW-0804">Transcription</keyword>
<dbReference type="PANTHER" id="PTHR42756">
    <property type="entry name" value="TRANSCRIPTIONAL REGULATOR, MARR"/>
    <property type="match status" value="1"/>
</dbReference>
<protein>
    <submittedName>
        <fullName evidence="5">Transcriptional regulator, MarR family</fullName>
    </submittedName>
</protein>
<dbReference type="InterPro" id="IPR000835">
    <property type="entry name" value="HTH_MarR-typ"/>
</dbReference>
<dbReference type="Gene3D" id="1.10.10.10">
    <property type="entry name" value="Winged helix-like DNA-binding domain superfamily/Winged helix DNA-binding domain"/>
    <property type="match status" value="1"/>
</dbReference>
<dbReference type="PROSITE" id="PS50995">
    <property type="entry name" value="HTH_MARR_2"/>
    <property type="match status" value="1"/>
</dbReference>
<dbReference type="InterPro" id="IPR023187">
    <property type="entry name" value="Tscrpt_reg_MarR-type_CS"/>
</dbReference>
<dbReference type="InterPro" id="IPR036390">
    <property type="entry name" value="WH_DNA-bd_sf"/>
</dbReference>
<feature type="domain" description="HTH marR-type" evidence="4">
    <location>
        <begin position="35"/>
        <end position="170"/>
    </location>
</feature>
<dbReference type="PROSITE" id="PS01117">
    <property type="entry name" value="HTH_MARR_1"/>
    <property type="match status" value="1"/>
</dbReference>
<dbReference type="GO" id="GO:0003677">
    <property type="term" value="F:DNA binding"/>
    <property type="evidence" value="ECO:0007669"/>
    <property type="project" value="UniProtKB-KW"/>
</dbReference>
<evidence type="ECO:0000313" key="5">
    <source>
        <dbReference type="EMBL" id="SBV92090.1"/>
    </source>
</evidence>
<name>A0A212IY59_9PROT</name>
<reference evidence="5" key="1">
    <citation type="submission" date="2016-04" db="EMBL/GenBank/DDBJ databases">
        <authorList>
            <person name="Evans L.H."/>
            <person name="Alamgir A."/>
            <person name="Owens N."/>
            <person name="Weber N.D."/>
            <person name="Virtaneva K."/>
            <person name="Barbian K."/>
            <person name="Babar A."/>
            <person name="Rosenke K."/>
        </authorList>
    </citation>
    <scope>NUCLEOTIDE SEQUENCE</scope>
    <source>
        <strain evidence="5">86</strain>
    </source>
</reference>